<feature type="transmembrane region" description="Helical" evidence="1">
    <location>
        <begin position="124"/>
        <end position="147"/>
    </location>
</feature>
<name>A0A9D5DN90_9BACI</name>
<reference evidence="2 3" key="1">
    <citation type="submission" date="2015-09" db="EMBL/GenBank/DDBJ databases">
        <title>Genome sequencing project for genomic taxonomy and phylogenomics of Bacillus-like bacteria.</title>
        <authorList>
            <person name="Liu B."/>
            <person name="Wang J."/>
            <person name="Zhu Y."/>
            <person name="Liu G."/>
            <person name="Chen Q."/>
            <person name="Chen Z."/>
            <person name="Lan J."/>
            <person name="Che J."/>
            <person name="Ge C."/>
            <person name="Shi H."/>
            <person name="Pan Z."/>
            <person name="Liu X."/>
        </authorList>
    </citation>
    <scope>NUCLEOTIDE SEQUENCE [LARGE SCALE GENOMIC DNA]</scope>
    <source>
        <strain evidence="2 3">DSM 19153</strain>
    </source>
</reference>
<feature type="transmembrane region" description="Helical" evidence="1">
    <location>
        <begin position="85"/>
        <end position="103"/>
    </location>
</feature>
<feature type="transmembrane region" description="Helical" evidence="1">
    <location>
        <begin position="225"/>
        <end position="243"/>
    </location>
</feature>
<dbReference type="GO" id="GO:0016020">
    <property type="term" value="C:membrane"/>
    <property type="evidence" value="ECO:0007669"/>
    <property type="project" value="InterPro"/>
</dbReference>
<gene>
    <name evidence="2" type="ORF">AN965_10235</name>
</gene>
<dbReference type="InterPro" id="IPR043130">
    <property type="entry name" value="CDP-OH_PTrfase_TM_dom"/>
</dbReference>
<keyword evidence="1" id="KW-0812">Transmembrane</keyword>
<dbReference type="GO" id="GO:0016780">
    <property type="term" value="F:phosphotransferase activity, for other substituted phosphate groups"/>
    <property type="evidence" value="ECO:0007669"/>
    <property type="project" value="InterPro"/>
</dbReference>
<dbReference type="AlphaFoldDB" id="A0A9D5DN90"/>
<keyword evidence="1" id="KW-0472">Membrane</keyword>
<dbReference type="InterPro" id="IPR000462">
    <property type="entry name" value="CDP-OH_P_trans"/>
</dbReference>
<feature type="transmembrane region" description="Helical" evidence="1">
    <location>
        <begin position="197"/>
        <end position="219"/>
    </location>
</feature>
<feature type="transmembrane region" description="Helical" evidence="1">
    <location>
        <begin position="48"/>
        <end position="79"/>
    </location>
</feature>
<dbReference type="Pfam" id="PF01066">
    <property type="entry name" value="CDP-OH_P_transf"/>
    <property type="match status" value="1"/>
</dbReference>
<feature type="transmembrane region" description="Helical" evidence="1">
    <location>
        <begin position="153"/>
        <end position="176"/>
    </location>
</feature>
<dbReference type="Gene3D" id="1.20.120.1760">
    <property type="match status" value="1"/>
</dbReference>
<evidence type="ECO:0000256" key="1">
    <source>
        <dbReference type="SAM" id="Phobius"/>
    </source>
</evidence>
<evidence type="ECO:0000313" key="2">
    <source>
        <dbReference type="EMBL" id="KQL57047.1"/>
    </source>
</evidence>
<dbReference type="EMBL" id="LJJD01000021">
    <property type="protein sequence ID" value="KQL57047.1"/>
    <property type="molecule type" value="Genomic_DNA"/>
</dbReference>
<accession>A0A9D5DN90</accession>
<sequence length="252" mass="29107">MRGSLILKNDYPIIPWESEAIKKLRAKCQKPTVVEEPFARFFLRRISIYFTIIFNKLGLTPNFVSFLSLLFFFLCGFTLIEGSPLALFISFICYVLGYLFDCVDGEMARLRKITSQKGAFLDNIIRGNTVIISFAVILSIVYLWGVVPLGIGLLLYTGFTFAFLSLQIPLSYELTFTKKDEEDPVYRLRKRTFFDQIAFWTGVPGFFTILLIFIPFNIYFSSPSIYLYFLLLFTVLTFAKAILRGVLTYIRM</sequence>
<comment type="caution">
    <text evidence="2">The sequence shown here is derived from an EMBL/GenBank/DDBJ whole genome shotgun (WGS) entry which is preliminary data.</text>
</comment>
<dbReference type="GO" id="GO:0008654">
    <property type="term" value="P:phospholipid biosynthetic process"/>
    <property type="evidence" value="ECO:0007669"/>
    <property type="project" value="InterPro"/>
</dbReference>
<dbReference type="Proteomes" id="UP000051061">
    <property type="component" value="Unassembled WGS sequence"/>
</dbReference>
<evidence type="ECO:0000313" key="3">
    <source>
        <dbReference type="Proteomes" id="UP000051061"/>
    </source>
</evidence>
<keyword evidence="1" id="KW-1133">Transmembrane helix</keyword>
<keyword evidence="3" id="KW-1185">Reference proteome</keyword>
<organism evidence="2 3">
    <name type="scientific">Alkalicoccobacillus plakortidis</name>
    <dbReference type="NCBI Taxonomy" id="444060"/>
    <lineage>
        <taxon>Bacteria</taxon>
        <taxon>Bacillati</taxon>
        <taxon>Bacillota</taxon>
        <taxon>Bacilli</taxon>
        <taxon>Bacillales</taxon>
        <taxon>Bacillaceae</taxon>
        <taxon>Alkalicoccobacillus</taxon>
    </lineage>
</organism>
<proteinExistence type="predicted"/>
<protein>
    <recommendedName>
        <fullName evidence="4">CDP-alcohol phosphatidyltransferase family protein</fullName>
    </recommendedName>
</protein>
<evidence type="ECO:0008006" key="4">
    <source>
        <dbReference type="Google" id="ProtNLM"/>
    </source>
</evidence>